<name>A0A814CWK2_9BILA</name>
<dbReference type="EMBL" id="CAJNOO010000455">
    <property type="protein sequence ID" value="CAF0947861.1"/>
    <property type="molecule type" value="Genomic_DNA"/>
</dbReference>
<comment type="caution">
    <text evidence="2">The sequence shown here is derived from an EMBL/GenBank/DDBJ whole genome shotgun (WGS) entry which is preliminary data.</text>
</comment>
<proteinExistence type="predicted"/>
<keyword evidence="1" id="KW-0472">Membrane</keyword>
<gene>
    <name evidence="2" type="ORF">RFH988_LOCUS11459</name>
</gene>
<dbReference type="AlphaFoldDB" id="A0A814CWK2"/>
<organism evidence="2 3">
    <name type="scientific">Rotaria sordida</name>
    <dbReference type="NCBI Taxonomy" id="392033"/>
    <lineage>
        <taxon>Eukaryota</taxon>
        <taxon>Metazoa</taxon>
        <taxon>Spiralia</taxon>
        <taxon>Gnathifera</taxon>
        <taxon>Rotifera</taxon>
        <taxon>Eurotatoria</taxon>
        <taxon>Bdelloidea</taxon>
        <taxon>Philodinida</taxon>
        <taxon>Philodinidae</taxon>
        <taxon>Rotaria</taxon>
    </lineage>
</organism>
<keyword evidence="1" id="KW-0812">Transmembrane</keyword>
<dbReference type="OrthoDB" id="10568157at2759"/>
<feature type="transmembrane region" description="Helical" evidence="1">
    <location>
        <begin position="36"/>
        <end position="53"/>
    </location>
</feature>
<keyword evidence="1" id="KW-1133">Transmembrane helix</keyword>
<dbReference type="Proteomes" id="UP000663882">
    <property type="component" value="Unassembled WGS sequence"/>
</dbReference>
<sequence length="110" mass="12426">MHINNQTFSRKFLFNKSSTCIFIWDKSLIKQAMKQSMISIFFIVLIFIAWTSMLTDARQCWGSGYGGCNDSGCNAAGGYCRNFGRPPNNDCRCVGKTRGSSSRRRNRPHG</sequence>
<accession>A0A814CWK2</accession>
<protein>
    <submittedName>
        <fullName evidence="2">Uncharacterized protein</fullName>
    </submittedName>
</protein>
<evidence type="ECO:0000313" key="3">
    <source>
        <dbReference type="Proteomes" id="UP000663882"/>
    </source>
</evidence>
<evidence type="ECO:0000256" key="1">
    <source>
        <dbReference type="SAM" id="Phobius"/>
    </source>
</evidence>
<evidence type="ECO:0000313" key="2">
    <source>
        <dbReference type="EMBL" id="CAF0947861.1"/>
    </source>
</evidence>
<reference evidence="2" key="1">
    <citation type="submission" date="2021-02" db="EMBL/GenBank/DDBJ databases">
        <authorList>
            <person name="Nowell W R."/>
        </authorList>
    </citation>
    <scope>NUCLEOTIDE SEQUENCE</scope>
</reference>